<protein>
    <submittedName>
        <fullName evidence="7">Uncharacterized protein</fullName>
    </submittedName>
</protein>
<dbReference type="CDD" id="cd04205">
    <property type="entry name" value="CuRO_2_LCC_like"/>
    <property type="match status" value="1"/>
</dbReference>
<dbReference type="Gene3D" id="2.60.40.420">
    <property type="entry name" value="Cupredoxins - blue copper proteins"/>
    <property type="match status" value="3"/>
</dbReference>
<dbReference type="InterPro" id="IPR008972">
    <property type="entry name" value="Cupredoxin"/>
</dbReference>
<dbReference type="SUPFAM" id="SSF49503">
    <property type="entry name" value="Cupredoxins"/>
    <property type="match status" value="2"/>
</dbReference>
<evidence type="ECO:0000256" key="2">
    <source>
        <dbReference type="ARBA" id="ARBA00022723"/>
    </source>
</evidence>
<dbReference type="GO" id="GO:0016491">
    <property type="term" value="F:oxidoreductase activity"/>
    <property type="evidence" value="ECO:0007669"/>
    <property type="project" value="UniProtKB-KW"/>
</dbReference>
<keyword evidence="8" id="KW-1185">Reference proteome</keyword>
<dbReference type="AlphaFoldDB" id="A0AAD4GW91"/>
<dbReference type="GO" id="GO:0005507">
    <property type="term" value="F:copper ion binding"/>
    <property type="evidence" value="ECO:0007669"/>
    <property type="project" value="InterPro"/>
</dbReference>
<evidence type="ECO:0000256" key="3">
    <source>
        <dbReference type="ARBA" id="ARBA00023002"/>
    </source>
</evidence>
<dbReference type="InterPro" id="IPR011707">
    <property type="entry name" value="Cu-oxidase-like_N"/>
</dbReference>
<dbReference type="Proteomes" id="UP001194746">
    <property type="component" value="Unassembled WGS sequence"/>
</dbReference>
<dbReference type="EMBL" id="VCAU01000028">
    <property type="protein sequence ID" value="KAF9890278.1"/>
    <property type="molecule type" value="Genomic_DNA"/>
</dbReference>
<feature type="domain" description="Plastocyanin-like" evidence="5">
    <location>
        <begin position="142"/>
        <end position="269"/>
    </location>
</feature>
<evidence type="ECO:0000313" key="8">
    <source>
        <dbReference type="Proteomes" id="UP001194746"/>
    </source>
</evidence>
<keyword evidence="2" id="KW-0479">Metal-binding</keyword>
<dbReference type="PANTHER" id="PTHR11709:SF394">
    <property type="entry name" value="FI03373P-RELATED"/>
    <property type="match status" value="1"/>
</dbReference>
<dbReference type="PANTHER" id="PTHR11709">
    <property type="entry name" value="MULTI-COPPER OXIDASE"/>
    <property type="match status" value="1"/>
</dbReference>
<dbReference type="Pfam" id="PF07732">
    <property type="entry name" value="Cu-oxidase_3"/>
    <property type="match status" value="1"/>
</dbReference>
<name>A0AAD4GW91_ASPNN</name>
<dbReference type="CDD" id="cd04206">
    <property type="entry name" value="CuRO_1_LCC_like"/>
    <property type="match status" value="1"/>
</dbReference>
<evidence type="ECO:0000259" key="6">
    <source>
        <dbReference type="Pfam" id="PF07732"/>
    </source>
</evidence>
<comment type="similarity">
    <text evidence="1">Belongs to the multicopper oxidase family.</text>
</comment>
<dbReference type="Pfam" id="PF00394">
    <property type="entry name" value="Cu-oxidase"/>
    <property type="match status" value="1"/>
</dbReference>
<dbReference type="InterPro" id="IPR001117">
    <property type="entry name" value="Cu-oxidase_2nd"/>
</dbReference>
<proteinExistence type="inferred from homology"/>
<evidence type="ECO:0000256" key="4">
    <source>
        <dbReference type="ARBA" id="ARBA00023008"/>
    </source>
</evidence>
<gene>
    <name evidence="7" type="ORF">FE257_006192</name>
</gene>
<feature type="domain" description="Plastocyanin-like" evidence="6">
    <location>
        <begin position="5"/>
        <end position="119"/>
    </location>
</feature>
<dbReference type="InterPro" id="IPR045087">
    <property type="entry name" value="Cu-oxidase_fam"/>
</dbReference>
<evidence type="ECO:0000256" key="1">
    <source>
        <dbReference type="ARBA" id="ARBA00010609"/>
    </source>
</evidence>
<organism evidence="7 8">
    <name type="scientific">Aspergillus nanangensis</name>
    <dbReference type="NCBI Taxonomy" id="2582783"/>
    <lineage>
        <taxon>Eukaryota</taxon>
        <taxon>Fungi</taxon>
        <taxon>Dikarya</taxon>
        <taxon>Ascomycota</taxon>
        <taxon>Pezizomycotina</taxon>
        <taxon>Eurotiomycetes</taxon>
        <taxon>Eurotiomycetidae</taxon>
        <taxon>Eurotiales</taxon>
        <taxon>Aspergillaceae</taxon>
        <taxon>Aspergillus</taxon>
        <taxon>Aspergillus subgen. Circumdati</taxon>
    </lineage>
</organism>
<reference evidence="7" key="2">
    <citation type="submission" date="2020-02" db="EMBL/GenBank/DDBJ databases">
        <authorList>
            <person name="Gilchrist C.L.M."/>
            <person name="Chooi Y.-H."/>
        </authorList>
    </citation>
    <scope>NUCLEOTIDE SEQUENCE</scope>
    <source>
        <strain evidence="7">MST-FP2251</strain>
    </source>
</reference>
<accession>A0AAD4GW91</accession>
<keyword evidence="3" id="KW-0560">Oxidoreductase</keyword>
<keyword evidence="4" id="KW-0186">Copper</keyword>
<evidence type="ECO:0000259" key="5">
    <source>
        <dbReference type="Pfam" id="PF00394"/>
    </source>
</evidence>
<sequence length="435" mass="47963">MNWTVTADYLRPDGVLKQVYLINGLFPGPTVEARSGDILMINVSNHLSTDPFTIHWHGLHIENSMDGVASVTQDVIPPGSSFTYRIVIPSDQSGTFWYHAHAGLARADGLYGGFIVHSAAPQSTVRGLMSRKGSTIPDSEKDVLLLIGDWYHRSATQVMAWYMRAGSFGNEPVPDSLLINGLGYFDCSMAVPARPVDCIDHPINLSQTLSADGTYKLRVVNTGSLSGFTLVFDNHDTTVLAVDSMPVEAREGQSVGILYPGQRMDLRIRKNSENKHSLLRILLDEECFKYPNPALTLNQTFDMSAPSGHESNGLSSPNRADSKAINIQALPSAEYILAQLPQTATVNRTEVVYTKIQKLSIRHNVPYGFFNRTSWLPQADPPVPLIDLPREKWDKNQLGIAVNGLFDTAGAIQEPVWVDLIVNNLDEGGHPFHLF</sequence>
<evidence type="ECO:0000313" key="7">
    <source>
        <dbReference type="EMBL" id="KAF9890278.1"/>
    </source>
</evidence>
<reference evidence="7" key="1">
    <citation type="journal article" date="2019" name="Beilstein J. Org. Chem.">
        <title>Nanangenines: drimane sesquiterpenoids as the dominant metabolite cohort of a novel Australian fungus, Aspergillus nanangensis.</title>
        <authorList>
            <person name="Lacey H.J."/>
            <person name="Gilchrist C.L.M."/>
            <person name="Crombie A."/>
            <person name="Kalaitzis J.A."/>
            <person name="Vuong D."/>
            <person name="Rutledge P.J."/>
            <person name="Turner P."/>
            <person name="Pitt J.I."/>
            <person name="Lacey E."/>
            <person name="Chooi Y.H."/>
            <person name="Piggott A.M."/>
        </authorList>
    </citation>
    <scope>NUCLEOTIDE SEQUENCE</scope>
    <source>
        <strain evidence="7">MST-FP2251</strain>
    </source>
</reference>
<comment type="caution">
    <text evidence="7">The sequence shown here is derived from an EMBL/GenBank/DDBJ whole genome shotgun (WGS) entry which is preliminary data.</text>
</comment>